<dbReference type="CDD" id="cd00609">
    <property type="entry name" value="AAT_like"/>
    <property type="match status" value="1"/>
</dbReference>
<evidence type="ECO:0000256" key="1">
    <source>
        <dbReference type="ARBA" id="ARBA00001933"/>
    </source>
</evidence>
<dbReference type="HAMAP" id="MF_01642">
    <property type="entry name" value="DapL_aminotrans_1"/>
    <property type="match status" value="1"/>
</dbReference>
<dbReference type="Gene3D" id="3.90.1150.10">
    <property type="entry name" value="Aspartate Aminotransferase, domain 1"/>
    <property type="match status" value="1"/>
</dbReference>
<evidence type="ECO:0000256" key="9">
    <source>
        <dbReference type="NCBIfam" id="TIGR03542"/>
    </source>
</evidence>
<evidence type="ECO:0000256" key="2">
    <source>
        <dbReference type="ARBA" id="ARBA00004982"/>
    </source>
</evidence>
<evidence type="ECO:0000313" key="11">
    <source>
        <dbReference type="EMBL" id="MCH4285971.1"/>
    </source>
</evidence>
<dbReference type="InterPro" id="IPR015421">
    <property type="entry name" value="PyrdxlP-dep_Trfase_major"/>
</dbReference>
<accession>A0ABS9R8I1</accession>
<dbReference type="EMBL" id="JAKVPQ010000010">
    <property type="protein sequence ID" value="MCH4285971.1"/>
    <property type="molecule type" value="Genomic_DNA"/>
</dbReference>
<proteinExistence type="inferred from homology"/>
<dbReference type="PANTHER" id="PTHR43144">
    <property type="entry name" value="AMINOTRANSFERASE"/>
    <property type="match status" value="1"/>
</dbReference>
<evidence type="ECO:0000313" key="12">
    <source>
        <dbReference type="Proteomes" id="UP001202402"/>
    </source>
</evidence>
<keyword evidence="5 11" id="KW-0032">Aminotransferase</keyword>
<keyword evidence="12" id="KW-1185">Reference proteome</keyword>
<evidence type="ECO:0000256" key="5">
    <source>
        <dbReference type="ARBA" id="ARBA00022576"/>
    </source>
</evidence>
<name>A0ABS9R8I1_9FIRM</name>
<dbReference type="RefSeq" id="WP_117453533.1">
    <property type="nucleotide sequence ID" value="NZ_JAKVPQ010000010.1"/>
</dbReference>
<evidence type="ECO:0000259" key="10">
    <source>
        <dbReference type="Pfam" id="PF00155"/>
    </source>
</evidence>
<evidence type="ECO:0000256" key="6">
    <source>
        <dbReference type="ARBA" id="ARBA00022679"/>
    </source>
</evidence>
<protein>
    <recommendedName>
        <fullName evidence="4 9">LL-diaminopimelate aminotransferase</fullName>
        <ecNumber evidence="3 9">2.6.1.83</ecNumber>
    </recommendedName>
</protein>
<dbReference type="Proteomes" id="UP001202402">
    <property type="component" value="Unassembled WGS sequence"/>
</dbReference>
<reference evidence="11 12" key="1">
    <citation type="submission" date="2022-02" db="EMBL/GenBank/DDBJ databases">
        <title>Genome of Erysipelotrichaceae sp. nov. NSJ-176 isolated from human feces.</title>
        <authorList>
            <person name="Abdugheni R."/>
        </authorList>
    </citation>
    <scope>NUCLEOTIDE SEQUENCE [LARGE SCALE GENOMIC DNA]</scope>
    <source>
        <strain evidence="11 12">NSJ-176</strain>
    </source>
</reference>
<comment type="cofactor">
    <cofactor evidence="1">
        <name>pyridoxal 5'-phosphate</name>
        <dbReference type="ChEBI" id="CHEBI:597326"/>
    </cofactor>
</comment>
<feature type="domain" description="Aminotransferase class I/classII large" evidence="10">
    <location>
        <begin position="34"/>
        <end position="373"/>
    </location>
</feature>
<dbReference type="NCBIfam" id="TIGR03542">
    <property type="entry name" value="DAPAT_plant"/>
    <property type="match status" value="1"/>
</dbReference>
<dbReference type="Gene3D" id="3.40.640.10">
    <property type="entry name" value="Type I PLP-dependent aspartate aminotransferase-like (Major domain)"/>
    <property type="match status" value="1"/>
</dbReference>
<evidence type="ECO:0000256" key="4">
    <source>
        <dbReference type="ARBA" id="ARBA00018052"/>
    </source>
</evidence>
<comment type="pathway">
    <text evidence="2">Amino-acid biosynthesis; L-lysine biosynthesis via DAP pathway; LL-2,6-diaminopimelate from (S)-tetrahydrodipicolinate (aminotransferase route): step 1/1.</text>
</comment>
<dbReference type="EC" id="2.6.1.83" evidence="3 9"/>
<keyword evidence="6 11" id="KW-0808">Transferase</keyword>
<dbReference type="SUPFAM" id="SSF53383">
    <property type="entry name" value="PLP-dependent transferases"/>
    <property type="match status" value="1"/>
</dbReference>
<evidence type="ECO:0000256" key="3">
    <source>
        <dbReference type="ARBA" id="ARBA00013138"/>
    </source>
</evidence>
<comment type="catalytic activity">
    <reaction evidence="8">
        <text>(2S,6S)-2,6-diaminopimelate + 2-oxoglutarate = (S)-2,3,4,5-tetrahydrodipicolinate + L-glutamate + H2O + H(+)</text>
        <dbReference type="Rhea" id="RHEA:23988"/>
        <dbReference type="ChEBI" id="CHEBI:15377"/>
        <dbReference type="ChEBI" id="CHEBI:15378"/>
        <dbReference type="ChEBI" id="CHEBI:16810"/>
        <dbReference type="ChEBI" id="CHEBI:16845"/>
        <dbReference type="ChEBI" id="CHEBI:29985"/>
        <dbReference type="ChEBI" id="CHEBI:57609"/>
        <dbReference type="EC" id="2.6.1.83"/>
    </reaction>
</comment>
<dbReference type="InterPro" id="IPR004839">
    <property type="entry name" value="Aminotransferase_I/II_large"/>
</dbReference>
<gene>
    <name evidence="11" type="ORF">LQE99_12650</name>
</gene>
<dbReference type="InterPro" id="IPR019942">
    <property type="entry name" value="DapL/ALD1"/>
</dbReference>
<evidence type="ECO:0000256" key="7">
    <source>
        <dbReference type="ARBA" id="ARBA00022898"/>
    </source>
</evidence>
<comment type="caution">
    <text evidence="11">The sequence shown here is derived from an EMBL/GenBank/DDBJ whole genome shotgun (WGS) entry which is preliminary data.</text>
</comment>
<evidence type="ECO:0000256" key="8">
    <source>
        <dbReference type="ARBA" id="ARBA00051934"/>
    </source>
</evidence>
<dbReference type="Pfam" id="PF00155">
    <property type="entry name" value="Aminotran_1_2"/>
    <property type="match status" value="1"/>
</dbReference>
<dbReference type="InterPro" id="IPR015422">
    <property type="entry name" value="PyrdxlP-dep_Trfase_small"/>
</dbReference>
<dbReference type="InterPro" id="IPR015424">
    <property type="entry name" value="PyrdxlP-dep_Trfase"/>
</dbReference>
<sequence length="393" mass="44476">MNINENFLTLQKNYLFSEVQKRKEAYLKKHPDADVISLGIGDVTLPLAPVVIEAMHHGVDEMADKKSFHGYGEEQGYLFLRDAIRKYYEKKNVTLENAEIFISDGAKSDLGNMLDIFSIDNTIIIPDPVYPVYVDINQMAGRKIIFIHGTKENGFLPMPQEDLNGDIVYLCSPNNPTGAAYNRKQLQAWVDWANDHSAIIFYDAAYEAFLTQAYPSSIYEIEGAKQCAIEFCSLSKTAGFTGVRCGYTIVPLALEKDHVLLHDLWLRRQSTKFNGVSYIVQRGAQAVFTPVGQQQIQEAITYYLENTEMITKTLKDLGIWHIGGKISPYIWMACPKGFTSWEFFDYLLDKCQIVGTPGAGFGKQGEGYFRLSAFQDHDKVYEAMLRMIAHLGF</sequence>
<dbReference type="GO" id="GO:0010285">
    <property type="term" value="F:L,L-diaminopimelate aminotransferase activity"/>
    <property type="evidence" value="ECO:0007669"/>
    <property type="project" value="UniProtKB-EC"/>
</dbReference>
<organism evidence="11 12">
    <name type="scientific">Amedibacillus hominis</name>
    <dbReference type="NCBI Taxonomy" id="2897776"/>
    <lineage>
        <taxon>Bacteria</taxon>
        <taxon>Bacillati</taxon>
        <taxon>Bacillota</taxon>
        <taxon>Erysipelotrichia</taxon>
        <taxon>Erysipelotrichales</taxon>
        <taxon>Erysipelotrichaceae</taxon>
        <taxon>Amedibacillus</taxon>
    </lineage>
</organism>
<keyword evidence="7" id="KW-0663">Pyridoxal phosphate</keyword>